<gene>
    <name evidence="3" type="ORF">D9O36_05160</name>
</gene>
<dbReference type="PANTHER" id="PTHR43818">
    <property type="entry name" value="BCDNA.GH03377"/>
    <property type="match status" value="1"/>
</dbReference>
<dbReference type="OrthoDB" id="726883at2"/>
<dbReference type="EMBL" id="RCNR01000007">
    <property type="protein sequence ID" value="MUH35222.1"/>
    <property type="molecule type" value="Genomic_DNA"/>
</dbReference>
<dbReference type="RefSeq" id="WP_038232542.1">
    <property type="nucleotide sequence ID" value="NZ_RCNR01000007.1"/>
</dbReference>
<evidence type="ECO:0000313" key="3">
    <source>
        <dbReference type="EMBL" id="MUH35222.1"/>
    </source>
</evidence>
<dbReference type="Gene3D" id="3.40.50.720">
    <property type="entry name" value="NAD(P)-binding Rossmann-like Domain"/>
    <property type="match status" value="1"/>
</dbReference>
<accession>A0A7X2ZRV1</accession>
<dbReference type="InterPro" id="IPR043906">
    <property type="entry name" value="Gfo/Idh/MocA_OxRdtase_bact_C"/>
</dbReference>
<organism evidence="3 4">
    <name type="scientific">Zobellia amurskyensis</name>
    <dbReference type="NCBI Taxonomy" id="248905"/>
    <lineage>
        <taxon>Bacteria</taxon>
        <taxon>Pseudomonadati</taxon>
        <taxon>Bacteroidota</taxon>
        <taxon>Flavobacteriia</taxon>
        <taxon>Flavobacteriales</taxon>
        <taxon>Flavobacteriaceae</taxon>
        <taxon>Zobellia</taxon>
    </lineage>
</organism>
<dbReference type="Pfam" id="PF01408">
    <property type="entry name" value="GFO_IDH_MocA"/>
    <property type="match status" value="1"/>
</dbReference>
<dbReference type="PANTHER" id="PTHR43818:SF5">
    <property type="entry name" value="OXIDOREDUCTASE FAMILY PROTEIN"/>
    <property type="match status" value="1"/>
</dbReference>
<dbReference type="InterPro" id="IPR036291">
    <property type="entry name" value="NAD(P)-bd_dom_sf"/>
</dbReference>
<name>A0A7X2ZRV1_9FLAO</name>
<dbReference type="Proteomes" id="UP000540519">
    <property type="component" value="Unassembled WGS sequence"/>
</dbReference>
<evidence type="ECO:0000259" key="1">
    <source>
        <dbReference type="Pfam" id="PF01408"/>
    </source>
</evidence>
<dbReference type="Pfam" id="PF19051">
    <property type="entry name" value="GFO_IDH_MocA_C2"/>
    <property type="match status" value="1"/>
</dbReference>
<feature type="domain" description="Gfo/Idh/MocA-like oxidoreductase N-terminal" evidence="1">
    <location>
        <begin position="54"/>
        <end position="185"/>
    </location>
</feature>
<dbReference type="InterPro" id="IPR050463">
    <property type="entry name" value="Gfo/Idh/MocA_oxidrdct_glycsds"/>
</dbReference>
<proteinExistence type="predicted"/>
<evidence type="ECO:0000313" key="4">
    <source>
        <dbReference type="Proteomes" id="UP000540519"/>
    </source>
</evidence>
<sequence length="440" mass="49135">MKKAKKNVETKPSLTAPLSRRSFISKTALVAGAISIVPRHVLGRGFTAPSDKVNLGYIGLGKQSITLSNAFLANTDEAQIVAGSDVWTTKNEWFKAHVSKLYADNRKQQNYRGLTTTGNYLELLERDDIDAVIVATPDHWHAIQAIGAMEAGKHVYCEKPLTLKIQEGIDMVKSVKKTGKVLQTGSMQRSWATFQKATEMVRNGHLGDITKVLVNVGDPAIPFNMPSQPVPSQLNWNQWCGPAPLLPYNERLSPQESKAFFPDWRLFSETGGGILTDWGAHMFDIAQWGLGMDRTGPVKFIPPADRKAVRGMQMFYENGIEMVHEDFGRGWGVRFIGSKGNLDISRSYLETDPPSILESQVSKKEDLKSRGNHYQNWIDAIKNDTPLISDVEIGHRSASVGNICNIGYQLGRTLQWDPEKEKFIGDSEANKMKSRKNRNY</sequence>
<reference evidence="3 4" key="1">
    <citation type="journal article" date="2019" name="Mar. Drugs">
        <title>Comparative Genomics and CAZyme Genome Repertoires of Marine Zobellia amurskyensis KMM 3526(T) and Zobellia laminariae KMM 3676(T).</title>
        <authorList>
            <person name="Chernysheva N."/>
            <person name="Bystritskaya E."/>
            <person name="Stenkova A."/>
            <person name="Golovkin I."/>
            <person name="Nedashkovskaya O."/>
            <person name="Isaeva M."/>
        </authorList>
    </citation>
    <scope>NUCLEOTIDE SEQUENCE [LARGE SCALE GENOMIC DNA]</scope>
    <source>
        <strain evidence="3 4">KMM 3526</strain>
    </source>
</reference>
<feature type="domain" description="Gfo/Idh/MocA-like oxidoreductase bacterial type C-terminal" evidence="2">
    <location>
        <begin position="224"/>
        <end position="438"/>
    </location>
</feature>
<protein>
    <submittedName>
        <fullName evidence="3">Gfo/Idh/MocA family oxidoreductase</fullName>
    </submittedName>
</protein>
<comment type="caution">
    <text evidence="3">The sequence shown here is derived from an EMBL/GenBank/DDBJ whole genome shotgun (WGS) entry which is preliminary data.</text>
</comment>
<keyword evidence="4" id="KW-1185">Reference proteome</keyword>
<dbReference type="SUPFAM" id="SSF51735">
    <property type="entry name" value="NAD(P)-binding Rossmann-fold domains"/>
    <property type="match status" value="1"/>
</dbReference>
<dbReference type="AlphaFoldDB" id="A0A7X2ZRV1"/>
<dbReference type="Gene3D" id="3.30.360.10">
    <property type="entry name" value="Dihydrodipicolinate Reductase, domain 2"/>
    <property type="match status" value="1"/>
</dbReference>
<dbReference type="InterPro" id="IPR000683">
    <property type="entry name" value="Gfo/Idh/MocA-like_OxRdtase_N"/>
</dbReference>
<evidence type="ECO:0000259" key="2">
    <source>
        <dbReference type="Pfam" id="PF19051"/>
    </source>
</evidence>
<dbReference type="SUPFAM" id="SSF55347">
    <property type="entry name" value="Glyceraldehyde-3-phosphate dehydrogenase-like, C-terminal domain"/>
    <property type="match status" value="1"/>
</dbReference>
<dbReference type="GO" id="GO:0000166">
    <property type="term" value="F:nucleotide binding"/>
    <property type="evidence" value="ECO:0007669"/>
    <property type="project" value="InterPro"/>
</dbReference>